<feature type="binding site" evidence="8">
    <location>
        <position position="27"/>
    </location>
    <ligand>
        <name>substrate</name>
    </ligand>
</feature>
<dbReference type="GO" id="GO:0016840">
    <property type="term" value="F:carbon-nitrogen lyase activity"/>
    <property type="evidence" value="ECO:0007669"/>
    <property type="project" value="UniProtKB-UniRule"/>
</dbReference>
<comment type="function">
    <text evidence="8">Catalyzes the complex heterocyclic radical-mediated conversion of 6-carboxy-5,6,7,8-tetrahydropterin (CPH4) to 7-carboxy-7-deazaguanine (CDG), a step common to the biosynthetic pathways of all 7-deazapurine-containing compounds.</text>
</comment>
<dbReference type="SUPFAM" id="SSF102114">
    <property type="entry name" value="Radical SAM enzymes"/>
    <property type="match status" value="1"/>
</dbReference>
<comment type="pathway">
    <text evidence="8">Purine metabolism; 7-cyano-7-deazaguanine biosynthesis.</text>
</comment>
<dbReference type="PROSITE" id="PS51918">
    <property type="entry name" value="RADICAL_SAM"/>
    <property type="match status" value="1"/>
</dbReference>
<dbReference type="EMBL" id="FQWY01000022">
    <property type="protein sequence ID" value="SHG99700.1"/>
    <property type="molecule type" value="Genomic_DNA"/>
</dbReference>
<dbReference type="PANTHER" id="PTHR42836:SF1">
    <property type="entry name" value="7-CARBOXY-7-DEAZAGUANINE SYNTHASE"/>
    <property type="match status" value="1"/>
</dbReference>
<comment type="catalytic activity">
    <reaction evidence="8">
        <text>6-carboxy-5,6,7,8-tetrahydropterin + H(+) = 7-carboxy-7-carbaguanine + NH4(+)</text>
        <dbReference type="Rhea" id="RHEA:27974"/>
        <dbReference type="ChEBI" id="CHEBI:15378"/>
        <dbReference type="ChEBI" id="CHEBI:28938"/>
        <dbReference type="ChEBI" id="CHEBI:61032"/>
        <dbReference type="ChEBI" id="CHEBI:61036"/>
        <dbReference type="EC" id="4.3.99.3"/>
    </reaction>
</comment>
<feature type="binding site" evidence="8">
    <location>
        <position position="89"/>
    </location>
    <ligand>
        <name>substrate</name>
    </ligand>
</feature>
<feature type="binding site" evidence="8">
    <location>
        <begin position="12"/>
        <end position="14"/>
    </location>
    <ligand>
        <name>substrate</name>
    </ligand>
</feature>
<feature type="binding site" evidence="8">
    <location>
        <position position="35"/>
    </location>
    <ligand>
        <name>[4Fe-4S] cluster</name>
        <dbReference type="ChEBI" id="CHEBI:49883"/>
        <note>4Fe-4S-S-AdoMet</note>
    </ligand>
</feature>
<keyword evidence="5 8" id="KW-0408">Iron</keyword>
<dbReference type="CDD" id="cd01335">
    <property type="entry name" value="Radical_SAM"/>
    <property type="match status" value="1"/>
</dbReference>
<evidence type="ECO:0000256" key="1">
    <source>
        <dbReference type="ARBA" id="ARBA00022485"/>
    </source>
</evidence>
<evidence type="ECO:0000256" key="8">
    <source>
        <dbReference type="HAMAP-Rule" id="MF_00917"/>
    </source>
</evidence>
<dbReference type="InterPro" id="IPR013785">
    <property type="entry name" value="Aldolase_TIM"/>
</dbReference>
<evidence type="ECO:0000259" key="9">
    <source>
        <dbReference type="PROSITE" id="PS51918"/>
    </source>
</evidence>
<dbReference type="PANTHER" id="PTHR42836">
    <property type="entry name" value="7-CARBOXY-7-DEAZAGUANINE SYNTHASE"/>
    <property type="match status" value="1"/>
</dbReference>
<evidence type="ECO:0000256" key="3">
    <source>
        <dbReference type="ARBA" id="ARBA00022723"/>
    </source>
</evidence>
<evidence type="ECO:0000256" key="7">
    <source>
        <dbReference type="ARBA" id="ARBA00023239"/>
    </source>
</evidence>
<dbReference type="GO" id="GO:1904047">
    <property type="term" value="F:S-adenosyl-L-methionine binding"/>
    <property type="evidence" value="ECO:0007669"/>
    <property type="project" value="UniProtKB-UniRule"/>
</dbReference>
<dbReference type="GO" id="GO:0051539">
    <property type="term" value="F:4 iron, 4 sulfur cluster binding"/>
    <property type="evidence" value="ECO:0007669"/>
    <property type="project" value="UniProtKB-UniRule"/>
</dbReference>
<feature type="binding site" evidence="8">
    <location>
        <position position="31"/>
    </location>
    <ligand>
        <name>[4Fe-4S] cluster</name>
        <dbReference type="ChEBI" id="CHEBI:49883"/>
        <note>4Fe-4S-S-AdoMet</note>
    </ligand>
</feature>
<accession>A0A1M5PD70</accession>
<comment type="caution">
    <text evidence="8">Lacks conserved residue(s) required for the propagation of feature annotation.</text>
</comment>
<dbReference type="GO" id="GO:0000287">
    <property type="term" value="F:magnesium ion binding"/>
    <property type="evidence" value="ECO:0007669"/>
    <property type="project" value="UniProtKB-UniRule"/>
</dbReference>
<proteinExistence type="inferred from homology"/>
<keyword evidence="3 8" id="KW-0479">Metal-binding</keyword>
<comment type="cofactor">
    <cofactor evidence="8">
        <name>[4Fe-4S] cluster</name>
        <dbReference type="ChEBI" id="CHEBI:49883"/>
    </cofactor>
    <text evidence="8">Binds 1 [4Fe-4S] cluster. The cluster is coordinated with 3 cysteines and an exchangeable S-adenosyl-L-methionine.</text>
</comment>
<feature type="binding site" evidence="8">
    <location>
        <position position="38"/>
    </location>
    <ligand>
        <name>[4Fe-4S] cluster</name>
        <dbReference type="ChEBI" id="CHEBI:49883"/>
        <note>4Fe-4S-S-AdoMet</note>
    </ligand>
</feature>
<comment type="subunit">
    <text evidence="8">Homodimer.</text>
</comment>
<comment type="cofactor">
    <cofactor evidence="8">
        <name>Mg(2+)</name>
        <dbReference type="ChEBI" id="CHEBI:18420"/>
    </cofactor>
</comment>
<feature type="binding site" evidence="8">
    <location>
        <begin position="37"/>
        <end position="39"/>
    </location>
    <ligand>
        <name>S-adenosyl-L-methionine</name>
        <dbReference type="ChEBI" id="CHEBI:59789"/>
    </ligand>
</feature>
<dbReference type="Gene3D" id="3.20.20.70">
    <property type="entry name" value="Aldolase class I"/>
    <property type="match status" value="1"/>
</dbReference>
<dbReference type="STRING" id="1123382.SAMN02745221_01436"/>
<feature type="binding site" evidence="8">
    <location>
        <position position="91"/>
    </location>
    <ligand>
        <name>S-adenosyl-L-methionine</name>
        <dbReference type="ChEBI" id="CHEBI:59789"/>
    </ligand>
</feature>
<dbReference type="OrthoDB" id="9792276at2"/>
<evidence type="ECO:0000256" key="5">
    <source>
        <dbReference type="ARBA" id="ARBA00023004"/>
    </source>
</evidence>
<sequence length="243" mass="27760">MKAYLIEIMESIQGEGLTAGMRQIFLRFGGCNLRCSYCDTGASLATPEEGFFYPQAGNSRSKEAFKNPLDTLSVIELVRRFSSSWISFTGGEPLLWSDFVRELGLKLKPAGYRFLLETNGTLVEELDKCLPLVDLISMDFKLPSATGKDNWDNHYFFLREAVTKPCYVKIVANQDTREDEIYQAFDIIGKIDRKIPVYLQPVTKEGRPDLKLLPFLLRMQEKGLNRLEDVRIMPQLHVFLGLM</sequence>
<dbReference type="EC" id="4.3.99.3" evidence="8"/>
<dbReference type="Proteomes" id="UP000242329">
    <property type="component" value="Unassembled WGS sequence"/>
</dbReference>
<keyword evidence="2 8" id="KW-0949">S-adenosyl-L-methionine</keyword>
<dbReference type="AlphaFoldDB" id="A0A1M5PD70"/>
<evidence type="ECO:0000313" key="11">
    <source>
        <dbReference type="Proteomes" id="UP000242329"/>
    </source>
</evidence>
<feature type="binding site" evidence="8">
    <location>
        <position position="40"/>
    </location>
    <ligand>
        <name>Mg(2+)</name>
        <dbReference type="ChEBI" id="CHEBI:18420"/>
    </ligand>
</feature>
<organism evidence="10 11">
    <name type="scientific">Thermosyntropha lipolytica DSM 11003</name>
    <dbReference type="NCBI Taxonomy" id="1123382"/>
    <lineage>
        <taxon>Bacteria</taxon>
        <taxon>Bacillati</taxon>
        <taxon>Bacillota</taxon>
        <taxon>Clostridia</taxon>
        <taxon>Eubacteriales</taxon>
        <taxon>Syntrophomonadaceae</taxon>
        <taxon>Thermosyntropha</taxon>
    </lineage>
</organism>
<keyword evidence="6 8" id="KW-0411">Iron-sulfur</keyword>
<feature type="domain" description="Radical SAM core" evidence="9">
    <location>
        <begin position="18"/>
        <end position="243"/>
    </location>
</feature>
<dbReference type="UniPathway" id="UPA00391"/>
<dbReference type="PIRSF" id="PIRSF000370">
    <property type="entry name" value="QueE"/>
    <property type="match status" value="1"/>
</dbReference>
<dbReference type="InterPro" id="IPR007197">
    <property type="entry name" value="rSAM"/>
</dbReference>
<dbReference type="SFLD" id="SFLDS00029">
    <property type="entry name" value="Radical_SAM"/>
    <property type="match status" value="1"/>
</dbReference>
<dbReference type="Pfam" id="PF04055">
    <property type="entry name" value="Radical_SAM"/>
    <property type="match status" value="1"/>
</dbReference>
<comment type="cofactor">
    <cofactor evidence="8">
        <name>S-adenosyl-L-methionine</name>
        <dbReference type="ChEBI" id="CHEBI:59789"/>
    </cofactor>
    <text evidence="8">Binds 1 S-adenosyl-L-methionine per subunit.</text>
</comment>
<dbReference type="HAMAP" id="MF_00917">
    <property type="entry name" value="QueE"/>
    <property type="match status" value="1"/>
</dbReference>
<keyword evidence="11" id="KW-1185">Reference proteome</keyword>
<keyword evidence="8" id="KW-0671">Queuosine biosynthesis</keyword>
<evidence type="ECO:0000256" key="2">
    <source>
        <dbReference type="ARBA" id="ARBA00022691"/>
    </source>
</evidence>
<comment type="similarity">
    <text evidence="8">Belongs to the radical SAM superfamily. 7-carboxy-7-deazaguanine synthase family.</text>
</comment>
<evidence type="ECO:0000256" key="6">
    <source>
        <dbReference type="ARBA" id="ARBA00023014"/>
    </source>
</evidence>
<name>A0A1M5PD70_9FIRM</name>
<evidence type="ECO:0000313" key="10">
    <source>
        <dbReference type="EMBL" id="SHG99700.1"/>
    </source>
</evidence>
<dbReference type="RefSeq" id="WP_073092124.1">
    <property type="nucleotide sequence ID" value="NZ_FQWY01000022.1"/>
</dbReference>
<protein>
    <recommendedName>
        <fullName evidence="8">7-carboxy-7-deazaguanine synthase</fullName>
        <shortName evidence="8">CDG synthase</shortName>
        <ecNumber evidence="8">4.3.99.3</ecNumber>
    </recommendedName>
    <alternativeName>
        <fullName evidence="8">Queuosine biosynthesis protein QueE</fullName>
    </alternativeName>
</protein>
<keyword evidence="4 8" id="KW-0460">Magnesium</keyword>
<evidence type="ECO:0000256" key="4">
    <source>
        <dbReference type="ARBA" id="ARBA00022842"/>
    </source>
</evidence>
<reference evidence="11" key="1">
    <citation type="submission" date="2016-11" db="EMBL/GenBank/DDBJ databases">
        <authorList>
            <person name="Varghese N."/>
            <person name="Submissions S."/>
        </authorList>
    </citation>
    <scope>NUCLEOTIDE SEQUENCE [LARGE SCALE GENOMIC DNA]</scope>
    <source>
        <strain evidence="11">DSM 11003</strain>
    </source>
</reference>
<dbReference type="GO" id="GO:0008616">
    <property type="term" value="P:tRNA queuosine(34) biosynthetic process"/>
    <property type="evidence" value="ECO:0007669"/>
    <property type="project" value="UniProtKB-UniRule"/>
</dbReference>
<gene>
    <name evidence="8" type="primary">queE</name>
    <name evidence="10" type="ORF">SAMN02745221_01436</name>
</gene>
<keyword evidence="1 8" id="KW-0004">4Fe-4S</keyword>
<dbReference type="InterPro" id="IPR058240">
    <property type="entry name" value="rSAM_sf"/>
</dbReference>
<dbReference type="InterPro" id="IPR024924">
    <property type="entry name" value="7-CO-7-deazaguanine_synth-like"/>
</dbReference>
<keyword evidence="7 8" id="KW-0456">Lyase</keyword>